<proteinExistence type="predicted"/>
<keyword evidence="3" id="KW-0812">Transmembrane</keyword>
<dbReference type="InterPro" id="IPR017871">
    <property type="entry name" value="ABC_transporter-like_CS"/>
</dbReference>
<evidence type="ECO:0000256" key="7">
    <source>
        <dbReference type="ARBA" id="ARBA00023136"/>
    </source>
</evidence>
<dbReference type="CDD" id="cd03249">
    <property type="entry name" value="ABC_MTABC3_MDL1_MDL2"/>
    <property type="match status" value="1"/>
</dbReference>
<dbReference type="Gene3D" id="1.20.1560.10">
    <property type="entry name" value="ABC transporter type 1, transmembrane domain"/>
    <property type="match status" value="1"/>
</dbReference>
<comment type="subcellular location">
    <subcellularLocation>
        <location evidence="1">Mitochondrion inner membrane</location>
        <topology evidence="1">Multi-pass membrane protein</topology>
    </subcellularLocation>
</comment>
<evidence type="ECO:0000256" key="4">
    <source>
        <dbReference type="ARBA" id="ARBA00022741"/>
    </source>
</evidence>
<dbReference type="GO" id="GO:0005524">
    <property type="term" value="F:ATP binding"/>
    <property type="evidence" value="ECO:0007669"/>
    <property type="project" value="UniProtKB-KW"/>
</dbReference>
<feature type="domain" description="ABC transporter" evidence="8">
    <location>
        <begin position="34"/>
        <end position="269"/>
    </location>
</feature>
<dbReference type="Gene3D" id="3.40.50.300">
    <property type="entry name" value="P-loop containing nucleotide triphosphate hydrolases"/>
    <property type="match status" value="1"/>
</dbReference>
<evidence type="ECO:0000256" key="2">
    <source>
        <dbReference type="ARBA" id="ARBA00022448"/>
    </source>
</evidence>
<dbReference type="PANTHER" id="PTHR43394:SF1">
    <property type="entry name" value="ATP-BINDING CASSETTE SUB-FAMILY B MEMBER 10, MITOCHONDRIAL"/>
    <property type="match status" value="1"/>
</dbReference>
<keyword evidence="6" id="KW-1133">Transmembrane helix</keyword>
<comment type="caution">
    <text evidence="9">The sequence shown here is derived from an EMBL/GenBank/DDBJ whole genome shotgun (WGS) entry which is preliminary data.</text>
</comment>
<evidence type="ECO:0000313" key="10">
    <source>
        <dbReference type="Proteomes" id="UP001432322"/>
    </source>
</evidence>
<dbReference type="Pfam" id="PF00005">
    <property type="entry name" value="ABC_tran"/>
    <property type="match status" value="1"/>
</dbReference>
<name>A0AAV5VS64_9BILA</name>
<evidence type="ECO:0000256" key="6">
    <source>
        <dbReference type="ARBA" id="ARBA00022989"/>
    </source>
</evidence>
<dbReference type="InterPro" id="IPR039421">
    <property type="entry name" value="Type_1_exporter"/>
</dbReference>
<keyword evidence="7" id="KW-0472">Membrane</keyword>
<keyword evidence="4" id="KW-0547">Nucleotide-binding</keyword>
<dbReference type="InterPro" id="IPR003439">
    <property type="entry name" value="ABC_transporter-like_ATP-bd"/>
</dbReference>
<accession>A0AAV5VS64</accession>
<sequence length="292" mass="32529">MGTLGKSRKFCQFLKRKPKIRTDGEVTTDVKGEFNIDNVSFKYPSRPTNQVLNSLSLHIRAGETLALVGPSGGGKSTIVAMLERFYDPDEGEIQLDGVPLRDYHHEYFHRKIALVAQEPVLYDCSVRENIAFGFEATEEEIIAAAKMANAHEFVMGLDRGYETSCGEKGTQMSGGQKQRIAIARALVRNPSVLILDEATSALDNYSEQIVQEAMQRCAANRTVIVIAHRLSTIEKADRIAVIDKGSVVQLGSHSALLHDESGLYHTLVYSKQQEMSMQKQQLMQKKEEIVIN</sequence>
<dbReference type="SMART" id="SM00382">
    <property type="entry name" value="AAA"/>
    <property type="match status" value="1"/>
</dbReference>
<dbReference type="InterPro" id="IPR027417">
    <property type="entry name" value="P-loop_NTPase"/>
</dbReference>
<gene>
    <name evidence="9" type="ORF">PFISCL1PPCAC_12712</name>
</gene>
<dbReference type="SUPFAM" id="SSF52540">
    <property type="entry name" value="P-loop containing nucleoside triphosphate hydrolases"/>
    <property type="match status" value="1"/>
</dbReference>
<dbReference type="FunFam" id="3.40.50.300:FF:000403">
    <property type="entry name" value="ATP-binding cassette sub-family B member 8, mitochondrial"/>
    <property type="match status" value="1"/>
</dbReference>
<keyword evidence="2" id="KW-0813">Transport</keyword>
<evidence type="ECO:0000256" key="5">
    <source>
        <dbReference type="ARBA" id="ARBA00022840"/>
    </source>
</evidence>
<dbReference type="GO" id="GO:0005743">
    <property type="term" value="C:mitochondrial inner membrane"/>
    <property type="evidence" value="ECO:0007669"/>
    <property type="project" value="UniProtKB-SubCell"/>
</dbReference>
<keyword evidence="10" id="KW-1185">Reference proteome</keyword>
<protein>
    <recommendedName>
        <fullName evidence="8">ABC transporter domain-containing protein</fullName>
    </recommendedName>
</protein>
<organism evidence="9 10">
    <name type="scientific">Pristionchus fissidentatus</name>
    <dbReference type="NCBI Taxonomy" id="1538716"/>
    <lineage>
        <taxon>Eukaryota</taxon>
        <taxon>Metazoa</taxon>
        <taxon>Ecdysozoa</taxon>
        <taxon>Nematoda</taxon>
        <taxon>Chromadorea</taxon>
        <taxon>Rhabditida</taxon>
        <taxon>Rhabditina</taxon>
        <taxon>Diplogasteromorpha</taxon>
        <taxon>Diplogasteroidea</taxon>
        <taxon>Neodiplogasteridae</taxon>
        <taxon>Pristionchus</taxon>
    </lineage>
</organism>
<dbReference type="GO" id="GO:0015421">
    <property type="term" value="F:ABC-type oligopeptide transporter activity"/>
    <property type="evidence" value="ECO:0007669"/>
    <property type="project" value="TreeGrafter"/>
</dbReference>
<evidence type="ECO:0000256" key="3">
    <source>
        <dbReference type="ARBA" id="ARBA00022692"/>
    </source>
</evidence>
<dbReference type="EMBL" id="BTSY01000004">
    <property type="protein sequence ID" value="GMT21415.1"/>
    <property type="molecule type" value="Genomic_DNA"/>
</dbReference>
<reference evidence="9" key="1">
    <citation type="submission" date="2023-10" db="EMBL/GenBank/DDBJ databases">
        <title>Genome assembly of Pristionchus species.</title>
        <authorList>
            <person name="Yoshida K."/>
            <person name="Sommer R.J."/>
        </authorList>
    </citation>
    <scope>NUCLEOTIDE SEQUENCE</scope>
    <source>
        <strain evidence="9">RS5133</strain>
    </source>
</reference>
<dbReference type="AlphaFoldDB" id="A0AAV5VS64"/>
<dbReference type="InterPro" id="IPR003593">
    <property type="entry name" value="AAA+_ATPase"/>
</dbReference>
<dbReference type="InterPro" id="IPR036640">
    <property type="entry name" value="ABC1_TM_sf"/>
</dbReference>
<dbReference type="PROSITE" id="PS50893">
    <property type="entry name" value="ABC_TRANSPORTER_2"/>
    <property type="match status" value="1"/>
</dbReference>
<dbReference type="GO" id="GO:0016887">
    <property type="term" value="F:ATP hydrolysis activity"/>
    <property type="evidence" value="ECO:0007669"/>
    <property type="project" value="InterPro"/>
</dbReference>
<evidence type="ECO:0000259" key="8">
    <source>
        <dbReference type="PROSITE" id="PS50893"/>
    </source>
</evidence>
<evidence type="ECO:0000313" key="9">
    <source>
        <dbReference type="EMBL" id="GMT21415.1"/>
    </source>
</evidence>
<dbReference type="PROSITE" id="PS00211">
    <property type="entry name" value="ABC_TRANSPORTER_1"/>
    <property type="match status" value="1"/>
</dbReference>
<dbReference type="Proteomes" id="UP001432322">
    <property type="component" value="Unassembled WGS sequence"/>
</dbReference>
<keyword evidence="5" id="KW-0067">ATP-binding</keyword>
<evidence type="ECO:0000256" key="1">
    <source>
        <dbReference type="ARBA" id="ARBA00004448"/>
    </source>
</evidence>
<dbReference type="PANTHER" id="PTHR43394">
    <property type="entry name" value="ATP-DEPENDENT PERMEASE MDL1, MITOCHONDRIAL"/>
    <property type="match status" value="1"/>
</dbReference>